<keyword evidence="1" id="KW-1133">Transmembrane helix</keyword>
<evidence type="ECO:0000313" key="2">
    <source>
        <dbReference type="RefSeq" id="XP_016495279.1"/>
    </source>
</evidence>
<reference evidence="2" key="1">
    <citation type="submission" date="2025-08" db="UniProtKB">
        <authorList>
            <consortium name="RefSeq"/>
        </authorList>
    </citation>
    <scope>IDENTIFICATION</scope>
</reference>
<name>A0A1S4C2J3_TOBAC</name>
<dbReference type="RefSeq" id="XP_016495279.1">
    <property type="nucleotide sequence ID" value="XM_016639793.1"/>
</dbReference>
<protein>
    <submittedName>
        <fullName evidence="2">Uncharacterized protein</fullName>
    </submittedName>
</protein>
<keyword evidence="1" id="KW-0812">Transmembrane</keyword>
<dbReference type="OrthoDB" id="1305334at2759"/>
<accession>A0A1S4C2J3</accession>
<dbReference type="PaxDb" id="4097-A0A1S4C2J3"/>
<gene>
    <name evidence="2" type="primary">LOC107814382</name>
</gene>
<proteinExistence type="predicted"/>
<evidence type="ECO:0000256" key="1">
    <source>
        <dbReference type="SAM" id="Phobius"/>
    </source>
</evidence>
<organism evidence="2">
    <name type="scientific">Nicotiana tabacum</name>
    <name type="common">Common tobacco</name>
    <dbReference type="NCBI Taxonomy" id="4097"/>
    <lineage>
        <taxon>Eukaryota</taxon>
        <taxon>Viridiplantae</taxon>
        <taxon>Streptophyta</taxon>
        <taxon>Embryophyta</taxon>
        <taxon>Tracheophyta</taxon>
        <taxon>Spermatophyta</taxon>
        <taxon>Magnoliopsida</taxon>
        <taxon>eudicotyledons</taxon>
        <taxon>Gunneridae</taxon>
        <taxon>Pentapetalae</taxon>
        <taxon>asterids</taxon>
        <taxon>lamiids</taxon>
        <taxon>Solanales</taxon>
        <taxon>Solanaceae</taxon>
        <taxon>Nicotianoideae</taxon>
        <taxon>Nicotianeae</taxon>
        <taxon>Nicotiana</taxon>
    </lineage>
</organism>
<keyword evidence="1" id="KW-0472">Membrane</keyword>
<sequence length="134" mass="15426">MKELKVAEEEKAREKLKGGPVSDVEVFAETHKKKKKDGSREGWVETRASEQYDGYHRSLDEWCQMQPTSDDGTRIQPSPRCYDFNMDGCSRRCIQRKSLRAWSTTVFLFSFIAISFGCSYYAKSGRNGSNAKEY</sequence>
<dbReference type="KEGG" id="nta:107814382"/>
<feature type="transmembrane region" description="Helical" evidence="1">
    <location>
        <begin position="101"/>
        <end position="122"/>
    </location>
</feature>
<dbReference type="AlphaFoldDB" id="A0A1S4C2J3"/>